<dbReference type="STRING" id="391180.A0A2Y9L5H3"/>
<feature type="region of interest" description="Disordered" evidence="5">
    <location>
        <begin position="149"/>
        <end position="200"/>
    </location>
</feature>
<dbReference type="GO" id="GO:0000122">
    <property type="term" value="P:negative regulation of transcription by RNA polymerase II"/>
    <property type="evidence" value="ECO:0007669"/>
    <property type="project" value="TreeGrafter"/>
</dbReference>
<comment type="similarity">
    <text evidence="2">Belongs to the ripply family.</text>
</comment>
<sequence length="200" mass="21902">MQEVLRNESPYGLPGLDRLRMDPSVPAAAAPVPAPVLAPAPVQHPQALPGLLSPSALVSSGQQVGGRERGACLWRPWLSSTSDPSSQVWRLVDSATGGPTGAEVTKADSEFHHPVRLFWPKSRSFDYLYSDGEILLQNFPVQATINLYEDSDSEEEEEEEEKDKEEETEERGPEECVRVPRSAPHTATVHLPSPLLTCPN</sequence>
<evidence type="ECO:0000256" key="2">
    <source>
        <dbReference type="ARBA" id="ARBA00006944"/>
    </source>
</evidence>
<dbReference type="Proteomes" id="UP000248482">
    <property type="component" value="Unplaced"/>
</dbReference>
<dbReference type="InterPro" id="IPR028127">
    <property type="entry name" value="Ripply_fam"/>
</dbReference>
<evidence type="ECO:0000256" key="3">
    <source>
        <dbReference type="ARBA" id="ARBA00022473"/>
    </source>
</evidence>
<keyword evidence="6" id="KW-1185">Reference proteome</keyword>
<dbReference type="RefSeq" id="XP_022380618.1">
    <property type="nucleotide sequence ID" value="XM_022524910.1"/>
</dbReference>
<name>A0A2Y9L5H3_ENHLU</name>
<protein>
    <submittedName>
        <fullName evidence="7">Protein ripply1</fullName>
    </submittedName>
</protein>
<evidence type="ECO:0000256" key="1">
    <source>
        <dbReference type="ARBA" id="ARBA00004123"/>
    </source>
</evidence>
<accession>A0A2Y9L5H3</accession>
<dbReference type="PANTHER" id="PTHR16770:SF5">
    <property type="entry name" value="PROTEIN RIPPLY1"/>
    <property type="match status" value="1"/>
</dbReference>
<keyword evidence="4" id="KW-0539">Nucleus</keyword>
<dbReference type="GeneID" id="111161319"/>
<gene>
    <name evidence="7" type="primary">LOC111161319</name>
</gene>
<feature type="compositionally biased region" description="Acidic residues" evidence="5">
    <location>
        <begin position="149"/>
        <end position="169"/>
    </location>
</feature>
<evidence type="ECO:0000313" key="6">
    <source>
        <dbReference type="Proteomes" id="UP000248482"/>
    </source>
</evidence>
<dbReference type="PANTHER" id="PTHR16770">
    <property type="entry name" value="PROTEIN RIPPLY-LIKE"/>
    <property type="match status" value="1"/>
</dbReference>
<dbReference type="KEGG" id="elk:111161319"/>
<dbReference type="AlphaFoldDB" id="A0A2Y9L5H3"/>
<comment type="subcellular location">
    <subcellularLocation>
        <location evidence="1">Nucleus</location>
    </subcellularLocation>
</comment>
<evidence type="ECO:0000313" key="7">
    <source>
        <dbReference type="RefSeq" id="XP_022380618.1"/>
    </source>
</evidence>
<dbReference type="OrthoDB" id="5978888at2759"/>
<evidence type="ECO:0000256" key="4">
    <source>
        <dbReference type="ARBA" id="ARBA00023242"/>
    </source>
</evidence>
<evidence type="ECO:0000256" key="5">
    <source>
        <dbReference type="SAM" id="MobiDB-lite"/>
    </source>
</evidence>
<organism evidence="6 7">
    <name type="scientific">Enhydra lutris kenyoni</name>
    <name type="common">northern sea otter</name>
    <dbReference type="NCBI Taxonomy" id="391180"/>
    <lineage>
        <taxon>Eukaryota</taxon>
        <taxon>Metazoa</taxon>
        <taxon>Chordata</taxon>
        <taxon>Craniata</taxon>
        <taxon>Vertebrata</taxon>
        <taxon>Euteleostomi</taxon>
        <taxon>Mammalia</taxon>
        <taxon>Eutheria</taxon>
        <taxon>Laurasiatheria</taxon>
        <taxon>Carnivora</taxon>
        <taxon>Caniformia</taxon>
        <taxon>Musteloidea</taxon>
        <taxon>Mustelidae</taxon>
        <taxon>Lutrinae</taxon>
        <taxon>Enhydra</taxon>
    </lineage>
</organism>
<dbReference type="GO" id="GO:0009880">
    <property type="term" value="P:embryonic pattern specification"/>
    <property type="evidence" value="ECO:0007669"/>
    <property type="project" value="TreeGrafter"/>
</dbReference>
<dbReference type="Pfam" id="PF14998">
    <property type="entry name" value="Ripply"/>
    <property type="match status" value="1"/>
</dbReference>
<keyword evidence="3" id="KW-0217">Developmental protein</keyword>
<proteinExistence type="inferred from homology"/>
<reference evidence="7" key="1">
    <citation type="submission" date="2025-08" db="UniProtKB">
        <authorList>
            <consortium name="RefSeq"/>
        </authorList>
    </citation>
    <scope>IDENTIFICATION</scope>
    <source>
        <tissue evidence="7">Blood</tissue>
    </source>
</reference>
<dbReference type="CTD" id="92129"/>
<dbReference type="GO" id="GO:0005634">
    <property type="term" value="C:nucleus"/>
    <property type="evidence" value="ECO:0007669"/>
    <property type="project" value="UniProtKB-SubCell"/>
</dbReference>